<feature type="transmembrane region" description="Helical" evidence="1">
    <location>
        <begin position="104"/>
        <end position="128"/>
    </location>
</feature>
<dbReference type="InterPro" id="IPR007492">
    <property type="entry name" value="LytTR_DNA-bd_dom"/>
</dbReference>
<dbReference type="RefSeq" id="WP_071503412.1">
    <property type="nucleotide sequence ID" value="NZ_MORL01000005.1"/>
</dbReference>
<dbReference type="OrthoDB" id="1187461at2"/>
<dbReference type="PANTHER" id="PTHR37299:SF1">
    <property type="entry name" value="STAGE 0 SPORULATION PROTEIN A HOMOLOG"/>
    <property type="match status" value="1"/>
</dbReference>
<sequence>MTGQPSLHLTFRVKRQWRAFLITTLIGIVLYQVMTLQREDGGEFAPLTRGNVLHYLKMLFGYYYLFELISVFIFVRLAMLYVRLTQPGPLVLSGRSVIGYELKFFPFICLAIPVFGPVTNTLRYLAIFYPDYAWSDWFPEYVFTGRMFANYFLPFLVFGYGFLNLNLFLDYNDWQKQRMAAPVEPEASPIAEVAQPKPEPAYLAQLEASDEEGETLLAVRDILYVEVEQKLYYAYTLGRTYAIRKTLTELEAELNPEQFYRINRSVIANVRFVKNYSYWENDKYIVRLTDNKTEFIMQRTRLKGLKERLGTV</sequence>
<proteinExistence type="predicted"/>
<keyword evidence="4" id="KW-1185">Reference proteome</keyword>
<dbReference type="GO" id="GO:0000156">
    <property type="term" value="F:phosphorelay response regulator activity"/>
    <property type="evidence" value="ECO:0007669"/>
    <property type="project" value="InterPro"/>
</dbReference>
<dbReference type="Proteomes" id="UP000181790">
    <property type="component" value="Unassembled WGS sequence"/>
</dbReference>
<feature type="transmembrane region" description="Helical" evidence="1">
    <location>
        <begin position="17"/>
        <end position="34"/>
    </location>
</feature>
<feature type="domain" description="HTH LytTR-type" evidence="2">
    <location>
        <begin position="206"/>
        <end position="311"/>
    </location>
</feature>
<keyword evidence="1" id="KW-0812">Transmembrane</keyword>
<feature type="transmembrane region" description="Helical" evidence="1">
    <location>
        <begin position="62"/>
        <end position="84"/>
    </location>
</feature>
<evidence type="ECO:0000256" key="1">
    <source>
        <dbReference type="SAM" id="Phobius"/>
    </source>
</evidence>
<dbReference type="EMBL" id="MORL01000005">
    <property type="protein sequence ID" value="OIN58960.1"/>
    <property type="molecule type" value="Genomic_DNA"/>
</dbReference>
<dbReference type="PANTHER" id="PTHR37299">
    <property type="entry name" value="TRANSCRIPTIONAL REGULATOR-RELATED"/>
    <property type="match status" value="1"/>
</dbReference>
<evidence type="ECO:0000313" key="4">
    <source>
        <dbReference type="Proteomes" id="UP000181790"/>
    </source>
</evidence>
<feature type="transmembrane region" description="Helical" evidence="1">
    <location>
        <begin position="148"/>
        <end position="169"/>
    </location>
</feature>
<accession>A0A1S2VKN2</accession>
<name>A0A1S2VKN2_9BACT</name>
<reference evidence="3 4" key="1">
    <citation type="submission" date="2016-10" db="EMBL/GenBank/DDBJ databases">
        <title>Arsenicibacter rosenii gen. nov., sp. nov., an efficient arsenic-methylating bacterium isolated from an arsenic-contaminated paddy soil.</title>
        <authorList>
            <person name="Huang K."/>
        </authorList>
    </citation>
    <scope>NUCLEOTIDE SEQUENCE [LARGE SCALE GENOMIC DNA]</scope>
    <source>
        <strain evidence="3 4">SM-1</strain>
    </source>
</reference>
<evidence type="ECO:0000259" key="2">
    <source>
        <dbReference type="PROSITE" id="PS50930"/>
    </source>
</evidence>
<dbReference type="Gene3D" id="2.40.50.1020">
    <property type="entry name" value="LytTr DNA-binding domain"/>
    <property type="match status" value="1"/>
</dbReference>
<dbReference type="InterPro" id="IPR046947">
    <property type="entry name" value="LytR-like"/>
</dbReference>
<dbReference type="SMART" id="SM00850">
    <property type="entry name" value="LytTR"/>
    <property type="match status" value="1"/>
</dbReference>
<organism evidence="3 4">
    <name type="scientific">Arsenicibacter rosenii</name>
    <dbReference type="NCBI Taxonomy" id="1750698"/>
    <lineage>
        <taxon>Bacteria</taxon>
        <taxon>Pseudomonadati</taxon>
        <taxon>Bacteroidota</taxon>
        <taxon>Cytophagia</taxon>
        <taxon>Cytophagales</taxon>
        <taxon>Spirosomataceae</taxon>
        <taxon>Arsenicibacter</taxon>
    </lineage>
</organism>
<dbReference type="PROSITE" id="PS50930">
    <property type="entry name" value="HTH_LYTTR"/>
    <property type="match status" value="1"/>
</dbReference>
<dbReference type="AlphaFoldDB" id="A0A1S2VKN2"/>
<dbReference type="GO" id="GO:0003677">
    <property type="term" value="F:DNA binding"/>
    <property type="evidence" value="ECO:0007669"/>
    <property type="project" value="InterPro"/>
</dbReference>
<comment type="caution">
    <text evidence="3">The sequence shown here is derived from an EMBL/GenBank/DDBJ whole genome shotgun (WGS) entry which is preliminary data.</text>
</comment>
<dbReference type="Pfam" id="PF04397">
    <property type="entry name" value="LytTR"/>
    <property type="match status" value="1"/>
</dbReference>
<protein>
    <recommendedName>
        <fullName evidence="2">HTH LytTR-type domain-containing protein</fullName>
    </recommendedName>
</protein>
<evidence type="ECO:0000313" key="3">
    <source>
        <dbReference type="EMBL" id="OIN58960.1"/>
    </source>
</evidence>
<keyword evidence="1" id="KW-1133">Transmembrane helix</keyword>
<keyword evidence="1" id="KW-0472">Membrane</keyword>
<gene>
    <name evidence="3" type="ORF">BLX24_12135</name>
</gene>